<accession>A0ABW4I282</accession>
<evidence type="ECO:0000313" key="2">
    <source>
        <dbReference type="Proteomes" id="UP001597115"/>
    </source>
</evidence>
<dbReference type="EMBL" id="JBHUDY010000001">
    <property type="protein sequence ID" value="MFD1612026.1"/>
    <property type="molecule type" value="Genomic_DNA"/>
</dbReference>
<reference evidence="2" key="1">
    <citation type="journal article" date="2019" name="Int. J. Syst. Evol. Microbiol.">
        <title>The Global Catalogue of Microorganisms (GCM) 10K type strain sequencing project: providing services to taxonomists for standard genome sequencing and annotation.</title>
        <authorList>
            <consortium name="The Broad Institute Genomics Platform"/>
            <consortium name="The Broad Institute Genome Sequencing Center for Infectious Disease"/>
            <person name="Wu L."/>
            <person name="Ma J."/>
        </authorList>
    </citation>
    <scope>NUCLEOTIDE SEQUENCE [LARGE SCALE GENOMIC DNA]</scope>
    <source>
        <strain evidence="2">CGMCC 1.16275</strain>
    </source>
</reference>
<sequence length="114" mass="11877">MRFAVPIVALVLAACSSGEQPDLPSIKAVRSAAAEWALVNRDARAGKVTKAYAEGMRAAARSAIADEAKKLTGPDRGAADIARRLQALPDQADPAALNAQVLALKRIEDALESA</sequence>
<dbReference type="PROSITE" id="PS51257">
    <property type="entry name" value="PROKAR_LIPOPROTEIN"/>
    <property type="match status" value="1"/>
</dbReference>
<name>A0ABW4I282_9SPHN</name>
<keyword evidence="2" id="KW-1185">Reference proteome</keyword>
<organism evidence="1 2">
    <name type="scientific">Sphingomonas tabacisoli</name>
    <dbReference type="NCBI Taxonomy" id="2249466"/>
    <lineage>
        <taxon>Bacteria</taxon>
        <taxon>Pseudomonadati</taxon>
        <taxon>Pseudomonadota</taxon>
        <taxon>Alphaproteobacteria</taxon>
        <taxon>Sphingomonadales</taxon>
        <taxon>Sphingomonadaceae</taxon>
        <taxon>Sphingomonas</taxon>
    </lineage>
</organism>
<evidence type="ECO:0000313" key="1">
    <source>
        <dbReference type="EMBL" id="MFD1612026.1"/>
    </source>
</evidence>
<comment type="caution">
    <text evidence="1">The sequence shown here is derived from an EMBL/GenBank/DDBJ whole genome shotgun (WGS) entry which is preliminary data.</text>
</comment>
<proteinExistence type="predicted"/>
<dbReference type="Proteomes" id="UP001597115">
    <property type="component" value="Unassembled WGS sequence"/>
</dbReference>
<gene>
    <name evidence="1" type="ORF">ACFSCW_09460</name>
</gene>
<dbReference type="RefSeq" id="WP_380888655.1">
    <property type="nucleotide sequence ID" value="NZ_JBHUDY010000001.1"/>
</dbReference>
<protein>
    <submittedName>
        <fullName evidence="1">Uncharacterized protein</fullName>
    </submittedName>
</protein>